<dbReference type="SMART" id="SM00487">
    <property type="entry name" value="DEXDc"/>
    <property type="match status" value="1"/>
</dbReference>
<dbReference type="InterPro" id="IPR014001">
    <property type="entry name" value="Helicase_ATP-bd"/>
</dbReference>
<dbReference type="GO" id="GO:0005524">
    <property type="term" value="F:ATP binding"/>
    <property type="evidence" value="ECO:0007669"/>
    <property type="project" value="UniProtKB-KW"/>
</dbReference>
<evidence type="ECO:0000259" key="9">
    <source>
        <dbReference type="PROSITE" id="PS51195"/>
    </source>
</evidence>
<dbReference type="GO" id="GO:0016787">
    <property type="term" value="F:hydrolase activity"/>
    <property type="evidence" value="ECO:0007669"/>
    <property type="project" value="UniProtKB-KW"/>
</dbReference>
<evidence type="ECO:0000313" key="11">
    <source>
        <dbReference type="Proteomes" id="UP001168821"/>
    </source>
</evidence>
<dbReference type="InterPro" id="IPR001650">
    <property type="entry name" value="Helicase_C-like"/>
</dbReference>
<evidence type="ECO:0000256" key="4">
    <source>
        <dbReference type="ARBA" id="ARBA00022806"/>
    </source>
</evidence>
<keyword evidence="4" id="KW-0347">Helicase</keyword>
<evidence type="ECO:0000256" key="1">
    <source>
        <dbReference type="ARBA" id="ARBA00012552"/>
    </source>
</evidence>
<keyword evidence="3" id="KW-0378">Hydrolase</keyword>
<dbReference type="EC" id="3.6.4.13" evidence="1"/>
<gene>
    <name evidence="10" type="ORF">Zmor_016344</name>
</gene>
<dbReference type="GO" id="GO:0003676">
    <property type="term" value="F:nucleic acid binding"/>
    <property type="evidence" value="ECO:0007669"/>
    <property type="project" value="InterPro"/>
</dbReference>
<proteinExistence type="predicted"/>
<evidence type="ECO:0000256" key="6">
    <source>
        <dbReference type="PROSITE-ProRule" id="PRU00552"/>
    </source>
</evidence>
<accession>A0AA38HFX1</accession>
<evidence type="ECO:0000313" key="10">
    <source>
        <dbReference type="EMBL" id="KAJ3615526.1"/>
    </source>
</evidence>
<dbReference type="AlphaFoldDB" id="A0AA38HFX1"/>
<dbReference type="GO" id="GO:0010468">
    <property type="term" value="P:regulation of gene expression"/>
    <property type="evidence" value="ECO:0007669"/>
    <property type="project" value="UniProtKB-ARBA"/>
</dbReference>
<dbReference type="CDD" id="cd18787">
    <property type="entry name" value="SF2_C_DEAD"/>
    <property type="match status" value="1"/>
</dbReference>
<evidence type="ECO:0000256" key="5">
    <source>
        <dbReference type="ARBA" id="ARBA00022840"/>
    </source>
</evidence>
<dbReference type="InterPro" id="IPR014014">
    <property type="entry name" value="RNA_helicase_DEAD_Q_motif"/>
</dbReference>
<feature type="short sequence motif" description="Q motif" evidence="6">
    <location>
        <begin position="28"/>
        <end position="56"/>
    </location>
</feature>
<keyword evidence="11" id="KW-1185">Reference proteome</keyword>
<dbReference type="Gene3D" id="3.40.50.300">
    <property type="entry name" value="P-loop containing nucleotide triphosphate hydrolases"/>
    <property type="match status" value="2"/>
</dbReference>
<feature type="domain" description="DEAD-box RNA helicase Q" evidence="9">
    <location>
        <begin position="28"/>
        <end position="56"/>
    </location>
</feature>
<dbReference type="PROSITE" id="PS51194">
    <property type="entry name" value="HELICASE_CTER"/>
    <property type="match status" value="1"/>
</dbReference>
<dbReference type="PANTHER" id="PTHR47958">
    <property type="entry name" value="ATP-DEPENDENT RNA HELICASE DBP3"/>
    <property type="match status" value="1"/>
</dbReference>
<dbReference type="PROSITE" id="PS51195">
    <property type="entry name" value="Q_MOTIF"/>
    <property type="match status" value="1"/>
</dbReference>
<comment type="caution">
    <text evidence="10">The sequence shown here is derived from an EMBL/GenBank/DDBJ whole genome shotgun (WGS) entry which is preliminary data.</text>
</comment>
<protein>
    <recommendedName>
        <fullName evidence="1">RNA helicase</fullName>
        <ecNumber evidence="1">3.6.4.13</ecNumber>
    </recommendedName>
</protein>
<dbReference type="SUPFAM" id="SSF52540">
    <property type="entry name" value="P-loop containing nucleoside triphosphate hydrolases"/>
    <property type="match status" value="1"/>
</dbReference>
<evidence type="ECO:0000259" key="8">
    <source>
        <dbReference type="PROSITE" id="PS51194"/>
    </source>
</evidence>
<dbReference type="InterPro" id="IPR027417">
    <property type="entry name" value="P-loop_NTPase"/>
</dbReference>
<dbReference type="EMBL" id="JALNTZ010004088">
    <property type="protein sequence ID" value="KAJ3615526.1"/>
    <property type="molecule type" value="Genomic_DNA"/>
</dbReference>
<dbReference type="Proteomes" id="UP001168821">
    <property type="component" value="Unassembled WGS sequence"/>
</dbReference>
<name>A0AA38HFX1_9CUCU</name>
<evidence type="ECO:0000256" key="2">
    <source>
        <dbReference type="ARBA" id="ARBA00022741"/>
    </source>
</evidence>
<sequence>MLGGNINWDTEIQVEINDPNSPLYSKCSDFKELNLPKNLIKGLDAMGYFKPSYIQETTLPMLTSNPPRNLIAQSQSGTGKTAAFCLGILTRVTDASYPQAICVSPTRELTDQTYNVIKMMAKYLTVQSVLALPSVSRRDFFLLLLPELRLKHNTLVPRDHKVREQVIIGTAGTIQMWISKKFFDPSKIIILVFDEADQMLIGSSRIDSMKIKSKCTRLQQVLLFSATFGEEVCEFASDVVGKSANRVLLKPKEITVKKIRQYRMDCGSSNGRFQALKILYECLTLGSVIIFVNTTEAAQSLARRMSEEGHAVSVIYGKLEGLERKRVMQQFRTGQTRVLISTNLLARGIDVEHVNVVINYDIPWDYELRKPDPENYVHRIGRCGRFGRRGLAINFVYDQKSKEDLEEICRCTNSQMIDVPMDDEEIERHMQL</sequence>
<keyword evidence="2" id="KW-0547">Nucleotide-binding</keyword>
<organism evidence="10 11">
    <name type="scientific">Zophobas morio</name>
    <dbReference type="NCBI Taxonomy" id="2755281"/>
    <lineage>
        <taxon>Eukaryota</taxon>
        <taxon>Metazoa</taxon>
        <taxon>Ecdysozoa</taxon>
        <taxon>Arthropoda</taxon>
        <taxon>Hexapoda</taxon>
        <taxon>Insecta</taxon>
        <taxon>Pterygota</taxon>
        <taxon>Neoptera</taxon>
        <taxon>Endopterygota</taxon>
        <taxon>Coleoptera</taxon>
        <taxon>Polyphaga</taxon>
        <taxon>Cucujiformia</taxon>
        <taxon>Tenebrionidae</taxon>
        <taxon>Zophobas</taxon>
    </lineage>
</organism>
<dbReference type="Pfam" id="PF00270">
    <property type="entry name" value="DEAD"/>
    <property type="match status" value="1"/>
</dbReference>
<feature type="domain" description="Helicase ATP-binding" evidence="7">
    <location>
        <begin position="61"/>
        <end position="246"/>
    </location>
</feature>
<reference evidence="10" key="1">
    <citation type="journal article" date="2023" name="G3 (Bethesda)">
        <title>Whole genome assemblies of Zophobas morio and Tenebrio molitor.</title>
        <authorList>
            <person name="Kaur S."/>
            <person name="Stinson S.A."/>
            <person name="diCenzo G.C."/>
        </authorList>
    </citation>
    <scope>NUCLEOTIDE SEQUENCE</scope>
    <source>
        <strain evidence="10">QUZm001</strain>
    </source>
</reference>
<dbReference type="PROSITE" id="PS51192">
    <property type="entry name" value="HELICASE_ATP_BIND_1"/>
    <property type="match status" value="1"/>
</dbReference>
<dbReference type="SMART" id="SM00490">
    <property type="entry name" value="HELICc"/>
    <property type="match status" value="1"/>
</dbReference>
<feature type="domain" description="Helicase C-terminal" evidence="8">
    <location>
        <begin position="275"/>
        <end position="425"/>
    </location>
</feature>
<evidence type="ECO:0000259" key="7">
    <source>
        <dbReference type="PROSITE" id="PS51192"/>
    </source>
</evidence>
<dbReference type="GO" id="GO:0003724">
    <property type="term" value="F:RNA helicase activity"/>
    <property type="evidence" value="ECO:0007669"/>
    <property type="project" value="UniProtKB-EC"/>
</dbReference>
<dbReference type="InterPro" id="IPR011545">
    <property type="entry name" value="DEAD/DEAH_box_helicase_dom"/>
</dbReference>
<keyword evidence="5" id="KW-0067">ATP-binding</keyword>
<evidence type="ECO:0000256" key="3">
    <source>
        <dbReference type="ARBA" id="ARBA00022801"/>
    </source>
</evidence>
<dbReference type="Pfam" id="PF00271">
    <property type="entry name" value="Helicase_C"/>
    <property type="match status" value="1"/>
</dbReference>